<dbReference type="Pfam" id="PF03454">
    <property type="entry name" value="MoeA_C"/>
    <property type="match status" value="1"/>
</dbReference>
<dbReference type="InterPro" id="IPR005110">
    <property type="entry name" value="MoeA_linker/N"/>
</dbReference>
<dbReference type="GeneID" id="90767811"/>
<dbReference type="InterPro" id="IPR036425">
    <property type="entry name" value="MoaB/Mog-like_dom_sf"/>
</dbReference>
<dbReference type="Pfam" id="PF03453">
    <property type="entry name" value="MoeA_N"/>
    <property type="match status" value="1"/>
</dbReference>
<keyword evidence="6" id="KW-0460">Magnesium</keyword>
<dbReference type="InterPro" id="IPR001453">
    <property type="entry name" value="MoaB/Mog_dom"/>
</dbReference>
<dbReference type="Gene3D" id="2.40.340.10">
    <property type="entry name" value="MoeA, C-terminal, domain IV"/>
    <property type="match status" value="1"/>
</dbReference>
<evidence type="ECO:0000256" key="5">
    <source>
        <dbReference type="ARBA" id="ARBA00047317"/>
    </source>
</evidence>
<dbReference type="PANTHER" id="PTHR10192:SF5">
    <property type="entry name" value="GEPHYRIN"/>
    <property type="match status" value="1"/>
</dbReference>
<comment type="cofactor">
    <cofactor evidence="6">
        <name>Mg(2+)</name>
        <dbReference type="ChEBI" id="CHEBI:18420"/>
    </cofactor>
</comment>
<evidence type="ECO:0000259" key="7">
    <source>
        <dbReference type="SMART" id="SM00852"/>
    </source>
</evidence>
<protein>
    <recommendedName>
        <fullName evidence="6">Molybdopterin molybdenumtransferase</fullName>
        <ecNumber evidence="6">2.10.1.1</ecNumber>
    </recommendedName>
</protein>
<dbReference type="InterPro" id="IPR036135">
    <property type="entry name" value="MoeA_linker/N_sf"/>
</dbReference>
<dbReference type="GO" id="GO:0006777">
    <property type="term" value="P:Mo-molybdopterin cofactor biosynthetic process"/>
    <property type="evidence" value="ECO:0007669"/>
    <property type="project" value="UniProtKB-UniRule"/>
</dbReference>
<evidence type="ECO:0000256" key="4">
    <source>
        <dbReference type="ARBA" id="ARBA00023150"/>
    </source>
</evidence>
<keyword evidence="9" id="KW-1185">Reference proteome</keyword>
<dbReference type="AlphaFoldDB" id="A0A4P6V145"/>
<evidence type="ECO:0000256" key="3">
    <source>
        <dbReference type="ARBA" id="ARBA00010763"/>
    </source>
</evidence>
<dbReference type="Gene3D" id="3.40.980.10">
    <property type="entry name" value="MoaB/Mog-like domain"/>
    <property type="match status" value="1"/>
</dbReference>
<dbReference type="NCBIfam" id="NF045515">
    <property type="entry name" value="Glp_gephyrin"/>
    <property type="match status" value="1"/>
</dbReference>
<dbReference type="InterPro" id="IPR038987">
    <property type="entry name" value="MoeA-like"/>
</dbReference>
<proteinExistence type="inferred from homology"/>
<dbReference type="UniPathway" id="UPA00344"/>
<dbReference type="SUPFAM" id="SSF53218">
    <property type="entry name" value="Molybdenum cofactor biosynthesis proteins"/>
    <property type="match status" value="1"/>
</dbReference>
<sequence length="427" mass="45188">MSTARKLIDDCFVHDSGRMRHDDVLALLADRLAPVAGVETVPVIEAAGRIAASDVTAPIHVPRSDNAAVDGFAFSHADYRERGGRLVPAARIAAGTLPDERLPAGACARIFTGAPMPEGADTVVMEEDCLVETDGTILIPEGLKAGANRRLAGEDFRPGDPVLRAGEPLRPQDLAALAATGHDEVAVRARLRIAILSTGDEIIEPGRPAHRAQVYDSNRPMLLSLATAPATTVTDLGHVGDDADELRRTIARAAGNHDLIVTSGGASRGAEDHMLDVLDRLGRRHLWQIAVKPGRPMMFGQIGDTVLIGLPGNPVAVRVCFALYARAVIGHLAGAAFSRPTGYPLPAGFEIARKKTGRREFLRGWVASDPETGKLVAHKFPRDGSGLVSGLQAATGLIELDEETSTVARGDAVRFIPFAEMALPTGT</sequence>
<evidence type="ECO:0000313" key="9">
    <source>
        <dbReference type="Proteomes" id="UP000293719"/>
    </source>
</evidence>
<organism evidence="8 9">
    <name type="scientific">Roseitalea porphyridii</name>
    <dbReference type="NCBI Taxonomy" id="1852022"/>
    <lineage>
        <taxon>Bacteria</taxon>
        <taxon>Pseudomonadati</taxon>
        <taxon>Pseudomonadota</taxon>
        <taxon>Alphaproteobacteria</taxon>
        <taxon>Hyphomicrobiales</taxon>
        <taxon>Ahrensiaceae</taxon>
        <taxon>Roseitalea</taxon>
    </lineage>
</organism>
<dbReference type="PROSITE" id="PS01079">
    <property type="entry name" value="MOCF_BIOSYNTHESIS_2"/>
    <property type="match status" value="1"/>
</dbReference>
<dbReference type="GO" id="GO:0061599">
    <property type="term" value="F:molybdopterin molybdotransferase activity"/>
    <property type="evidence" value="ECO:0007669"/>
    <property type="project" value="UniProtKB-UniRule"/>
</dbReference>
<dbReference type="Gene3D" id="3.90.105.10">
    <property type="entry name" value="Molybdopterin biosynthesis moea protein, domain 2"/>
    <property type="match status" value="1"/>
</dbReference>
<dbReference type="EC" id="2.10.1.1" evidence="6"/>
<dbReference type="KEGG" id="rpod:E0E05_10930"/>
<dbReference type="OrthoDB" id="9804758at2"/>
<accession>A0A4P6V145</accession>
<dbReference type="GO" id="GO:0005829">
    <property type="term" value="C:cytosol"/>
    <property type="evidence" value="ECO:0007669"/>
    <property type="project" value="TreeGrafter"/>
</dbReference>
<evidence type="ECO:0000256" key="1">
    <source>
        <dbReference type="ARBA" id="ARBA00002901"/>
    </source>
</evidence>
<dbReference type="SMART" id="SM00852">
    <property type="entry name" value="MoCF_biosynth"/>
    <property type="match status" value="1"/>
</dbReference>
<comment type="catalytic activity">
    <reaction evidence="5">
        <text>adenylyl-molybdopterin + molybdate = Mo-molybdopterin + AMP + H(+)</text>
        <dbReference type="Rhea" id="RHEA:35047"/>
        <dbReference type="ChEBI" id="CHEBI:15378"/>
        <dbReference type="ChEBI" id="CHEBI:36264"/>
        <dbReference type="ChEBI" id="CHEBI:62727"/>
        <dbReference type="ChEBI" id="CHEBI:71302"/>
        <dbReference type="ChEBI" id="CHEBI:456215"/>
        <dbReference type="EC" id="2.10.1.1"/>
    </reaction>
</comment>
<keyword evidence="4 6" id="KW-0501">Molybdenum cofactor biosynthesis</keyword>
<comment type="pathway">
    <text evidence="2 6">Cofactor biosynthesis; molybdopterin biosynthesis.</text>
</comment>
<dbReference type="GO" id="GO:0046872">
    <property type="term" value="F:metal ion binding"/>
    <property type="evidence" value="ECO:0007669"/>
    <property type="project" value="UniProtKB-UniRule"/>
</dbReference>
<dbReference type="InterPro" id="IPR005111">
    <property type="entry name" value="MoeA_C_domain_IV"/>
</dbReference>
<dbReference type="CDD" id="cd00887">
    <property type="entry name" value="MoeA"/>
    <property type="match status" value="1"/>
</dbReference>
<dbReference type="Gene3D" id="2.170.190.11">
    <property type="entry name" value="Molybdopterin biosynthesis moea protein, domain 3"/>
    <property type="match status" value="1"/>
</dbReference>
<name>A0A4P6V145_9HYPH</name>
<dbReference type="RefSeq" id="WP_131616740.1">
    <property type="nucleotide sequence ID" value="NZ_CP036532.1"/>
</dbReference>
<dbReference type="SUPFAM" id="SSF63882">
    <property type="entry name" value="MoeA N-terminal region -like"/>
    <property type="match status" value="1"/>
</dbReference>
<comment type="function">
    <text evidence="1 6">Catalyzes the insertion of molybdate into adenylated molybdopterin with the concomitant release of AMP.</text>
</comment>
<keyword evidence="6" id="KW-0479">Metal-binding</keyword>
<dbReference type="InterPro" id="IPR008284">
    <property type="entry name" value="MoCF_biosynth_CS"/>
</dbReference>
<comment type="similarity">
    <text evidence="3 6">Belongs to the MoeA family.</text>
</comment>
<evidence type="ECO:0000256" key="2">
    <source>
        <dbReference type="ARBA" id="ARBA00005046"/>
    </source>
</evidence>
<feature type="domain" description="MoaB/Mog" evidence="7">
    <location>
        <begin position="194"/>
        <end position="331"/>
    </location>
</feature>
<evidence type="ECO:0000256" key="6">
    <source>
        <dbReference type="RuleBase" id="RU365090"/>
    </source>
</evidence>
<dbReference type="PANTHER" id="PTHR10192">
    <property type="entry name" value="MOLYBDOPTERIN BIOSYNTHESIS PROTEIN"/>
    <property type="match status" value="1"/>
</dbReference>
<dbReference type="NCBIfam" id="TIGR00177">
    <property type="entry name" value="molyb_syn"/>
    <property type="match status" value="1"/>
</dbReference>
<keyword evidence="6 8" id="KW-0808">Transferase</keyword>
<dbReference type="SUPFAM" id="SSF63867">
    <property type="entry name" value="MoeA C-terminal domain-like"/>
    <property type="match status" value="1"/>
</dbReference>
<keyword evidence="6" id="KW-0500">Molybdenum</keyword>
<gene>
    <name evidence="8" type="ORF">E0E05_10930</name>
</gene>
<dbReference type="EMBL" id="CP036532">
    <property type="protein sequence ID" value="QBK31062.1"/>
    <property type="molecule type" value="Genomic_DNA"/>
</dbReference>
<reference evidence="8 9" key="1">
    <citation type="journal article" date="2017" name="Int. J. Syst. Evol. Microbiol.">
        <title>Roseitalea porphyridii gen. nov., sp. nov., isolated from a red alga, and reclassification of Hoeflea suaedae Chung et al. 2013 as Pseudohoeflea suaedae gen. nov., comb. nov.</title>
        <authorList>
            <person name="Hyeon J.W."/>
            <person name="Jeong S.E."/>
            <person name="Baek K."/>
            <person name="Jeon C.O."/>
        </authorList>
    </citation>
    <scope>NUCLEOTIDE SEQUENCE [LARGE SCALE GENOMIC DNA]</scope>
    <source>
        <strain evidence="8 9">MA7-20</strain>
    </source>
</reference>
<dbReference type="InterPro" id="IPR036688">
    <property type="entry name" value="MoeA_C_domain_IV_sf"/>
</dbReference>
<dbReference type="Pfam" id="PF00994">
    <property type="entry name" value="MoCF_biosynth"/>
    <property type="match status" value="1"/>
</dbReference>
<evidence type="ECO:0000313" key="8">
    <source>
        <dbReference type="EMBL" id="QBK31062.1"/>
    </source>
</evidence>
<dbReference type="Proteomes" id="UP000293719">
    <property type="component" value="Chromosome"/>
</dbReference>